<evidence type="ECO:0000256" key="1">
    <source>
        <dbReference type="ARBA" id="ARBA00023015"/>
    </source>
</evidence>
<feature type="domain" description="HTH marR-type" evidence="4">
    <location>
        <begin position="3"/>
        <end position="133"/>
    </location>
</feature>
<dbReference type="PANTHER" id="PTHR33164">
    <property type="entry name" value="TRANSCRIPTIONAL REGULATOR, MARR FAMILY"/>
    <property type="match status" value="1"/>
</dbReference>
<organism evidence="5 6">
    <name type="scientific">Ancylobacter defluvii</name>
    <dbReference type="NCBI Taxonomy" id="1282440"/>
    <lineage>
        <taxon>Bacteria</taxon>
        <taxon>Pseudomonadati</taxon>
        <taxon>Pseudomonadota</taxon>
        <taxon>Alphaproteobacteria</taxon>
        <taxon>Hyphomicrobiales</taxon>
        <taxon>Xanthobacteraceae</taxon>
        <taxon>Ancylobacter</taxon>
    </lineage>
</organism>
<dbReference type="InterPro" id="IPR039422">
    <property type="entry name" value="MarR/SlyA-like"/>
</dbReference>
<dbReference type="SMART" id="SM00347">
    <property type="entry name" value="HTH_MARR"/>
    <property type="match status" value="1"/>
</dbReference>
<dbReference type="InterPro" id="IPR036388">
    <property type="entry name" value="WH-like_DNA-bd_sf"/>
</dbReference>
<dbReference type="RefSeq" id="WP_213365922.1">
    <property type="nucleotide sequence ID" value="NZ_BSFM01000005.1"/>
</dbReference>
<dbReference type="InterPro" id="IPR000835">
    <property type="entry name" value="HTH_MarR-typ"/>
</dbReference>
<dbReference type="Pfam" id="PF12802">
    <property type="entry name" value="MarR_2"/>
    <property type="match status" value="1"/>
</dbReference>
<evidence type="ECO:0000256" key="3">
    <source>
        <dbReference type="ARBA" id="ARBA00023163"/>
    </source>
</evidence>
<keyword evidence="6" id="KW-1185">Reference proteome</keyword>
<dbReference type="GO" id="GO:0003700">
    <property type="term" value="F:DNA-binding transcription factor activity"/>
    <property type="evidence" value="ECO:0007669"/>
    <property type="project" value="InterPro"/>
</dbReference>
<sequence length="133" mass="14822">MSTLCHCTILRRATRKLSAVYDLALAPFAINIAQYSLLRVIAREQPLSLTTLGRRTELDRSTVGRNVRVLEKLGLVVTRKSEDDQREAVVALTAQGTDTIQRAFPAWENCQRDIEAKLGAGKIDTLRTILDSI</sequence>
<dbReference type="EMBL" id="BSFM01000005">
    <property type="protein sequence ID" value="GLK83172.1"/>
    <property type="molecule type" value="Genomic_DNA"/>
</dbReference>
<dbReference type="PROSITE" id="PS50995">
    <property type="entry name" value="HTH_MARR_2"/>
    <property type="match status" value="1"/>
</dbReference>
<dbReference type="AlphaFoldDB" id="A0A9W6NA41"/>
<name>A0A9W6NA41_9HYPH</name>
<evidence type="ECO:0000313" key="6">
    <source>
        <dbReference type="Proteomes" id="UP001143330"/>
    </source>
</evidence>
<evidence type="ECO:0000313" key="5">
    <source>
        <dbReference type="EMBL" id="GLK83172.1"/>
    </source>
</evidence>
<dbReference type="GO" id="GO:0006950">
    <property type="term" value="P:response to stress"/>
    <property type="evidence" value="ECO:0007669"/>
    <property type="project" value="TreeGrafter"/>
</dbReference>
<reference evidence="5" key="1">
    <citation type="journal article" date="2014" name="Int. J. Syst. Evol. Microbiol.">
        <title>Complete genome sequence of Corynebacterium casei LMG S-19264T (=DSM 44701T), isolated from a smear-ripened cheese.</title>
        <authorList>
            <consortium name="US DOE Joint Genome Institute (JGI-PGF)"/>
            <person name="Walter F."/>
            <person name="Albersmeier A."/>
            <person name="Kalinowski J."/>
            <person name="Ruckert C."/>
        </authorList>
    </citation>
    <scope>NUCLEOTIDE SEQUENCE</scope>
    <source>
        <strain evidence="5">VKM B-2789</strain>
    </source>
</reference>
<evidence type="ECO:0000259" key="4">
    <source>
        <dbReference type="PROSITE" id="PS50995"/>
    </source>
</evidence>
<keyword evidence="1" id="KW-0805">Transcription regulation</keyword>
<dbReference type="PROSITE" id="PS01117">
    <property type="entry name" value="HTH_MARR_1"/>
    <property type="match status" value="1"/>
</dbReference>
<dbReference type="SUPFAM" id="SSF46785">
    <property type="entry name" value="Winged helix' DNA-binding domain"/>
    <property type="match status" value="1"/>
</dbReference>
<keyword evidence="3" id="KW-0804">Transcription</keyword>
<dbReference type="InterPro" id="IPR036390">
    <property type="entry name" value="WH_DNA-bd_sf"/>
</dbReference>
<evidence type="ECO:0000256" key="2">
    <source>
        <dbReference type="ARBA" id="ARBA00023125"/>
    </source>
</evidence>
<dbReference type="PANTHER" id="PTHR33164:SF105">
    <property type="entry name" value="TRANSCRIPTIONAL REPRESSOR PROTEIN-RELATED"/>
    <property type="match status" value="1"/>
</dbReference>
<dbReference type="Proteomes" id="UP001143330">
    <property type="component" value="Unassembled WGS sequence"/>
</dbReference>
<reference evidence="5" key="2">
    <citation type="submission" date="2023-01" db="EMBL/GenBank/DDBJ databases">
        <authorList>
            <person name="Sun Q."/>
            <person name="Evtushenko L."/>
        </authorList>
    </citation>
    <scope>NUCLEOTIDE SEQUENCE</scope>
    <source>
        <strain evidence="5">VKM B-2789</strain>
    </source>
</reference>
<dbReference type="InterPro" id="IPR023187">
    <property type="entry name" value="Tscrpt_reg_MarR-type_CS"/>
</dbReference>
<gene>
    <name evidence="5" type="ORF">GCM10017653_12410</name>
</gene>
<keyword evidence="2" id="KW-0238">DNA-binding</keyword>
<proteinExistence type="predicted"/>
<accession>A0A9W6NA41</accession>
<dbReference type="GO" id="GO:0003677">
    <property type="term" value="F:DNA binding"/>
    <property type="evidence" value="ECO:0007669"/>
    <property type="project" value="UniProtKB-KW"/>
</dbReference>
<protein>
    <submittedName>
        <fullName evidence="5">MarR family transcriptional regulator</fullName>
    </submittedName>
</protein>
<comment type="caution">
    <text evidence="5">The sequence shown here is derived from an EMBL/GenBank/DDBJ whole genome shotgun (WGS) entry which is preliminary data.</text>
</comment>
<dbReference type="Gene3D" id="1.10.10.10">
    <property type="entry name" value="Winged helix-like DNA-binding domain superfamily/Winged helix DNA-binding domain"/>
    <property type="match status" value="1"/>
</dbReference>